<dbReference type="AlphaFoldDB" id="A0A379MU97"/>
<dbReference type="Gene3D" id="3.10.620.30">
    <property type="match status" value="1"/>
</dbReference>
<sequence>MKKTLYTVFAAALLTACGSGQLIQDPQTRQSVEAGVEARSVWLPELPAGITPQEKEGLQFLYAYMPVSDVADYPTELYLSNVRASLKAEAEMPWGGTVPNDLFLHYVLPVRINNENLDTSRVTFYDELKERVKGLSMADAILEVNHWCHEKVIYTPSDGRTLSPSACVRNAQGRCGEESTFTVAALRAVGIPARQVYTPRWAHTDDNHAWVEAWADGKWYYFGACEPEPVLDMGWFDGPSKRGMLMHTKVFGNYVGDEEVISQTPLYTEINVTHNYAPVATATIAVKDTAGAPVPEAQLDFGIYNYAEFYPAVRKKADRNGTTTMTAGLGDMLVWATNGTDFGYGKLSFGKQDTLTIVLNRRGGTGETYSVDLDIVPPAEGKTENRVTPEQRAANNMRMAQEDSIRNAYVASWMTKADAFALAQKIGADTTKVWNVISTSRGNWAAIAQFLTDAAAQGQLDVAFDLLDVVSTKDLQDTPAAVLADHLNGAAPYKEAPYFKEYILNPRVGTELLVPYRAAMASEPSTIEEIIAKAKAVQLADSLNPSRIPMSATGVQKLNMGDKAGRDRYFIAMARSKGIPARYEPVTGRLQYYDLSATCGTEAWKNVDFDGELAALAAARVPRGTLTVNYTPSKHNDDPKYYSHFTVAKLKGGRYSTIELSNPDADMGAAGSLSAIFARPVELEEGDYMLVSGTRMANGTVLSEVKFFTVEAGKQTTLDMTMREDDDAVQVIGTMNPEAKFVPQGASEPQSILATTGRGYFVLALLEAKKEPTNHALRDIAALKSELEQWNRGLVFLFGSEEQLAAFNASEFGELPKTITYGVDKSGEVSAMLGQSLELNNMNDLPVFVVADTFGRVVFVSQGYRIGMGEQMMKVIRSL</sequence>
<dbReference type="SMART" id="SM00460">
    <property type="entry name" value="TGc"/>
    <property type="match status" value="1"/>
</dbReference>
<dbReference type="PANTHER" id="PTHR35532:SF5">
    <property type="entry name" value="CARBOHYDRATE-BINDING DOMAIN-CONTAINING PROTEIN"/>
    <property type="match status" value="1"/>
</dbReference>
<evidence type="ECO:0000313" key="3">
    <source>
        <dbReference type="Proteomes" id="UP000255233"/>
    </source>
</evidence>
<evidence type="ECO:0000313" key="2">
    <source>
        <dbReference type="EMBL" id="SUE35135.1"/>
    </source>
</evidence>
<dbReference type="EMBL" id="UGVL01000001">
    <property type="protein sequence ID" value="SUE35135.1"/>
    <property type="molecule type" value="Genomic_DNA"/>
</dbReference>
<dbReference type="RefSeq" id="WP_027291119.1">
    <property type="nucleotide sequence ID" value="NZ_UGVL01000001.1"/>
</dbReference>
<dbReference type="Proteomes" id="UP000255233">
    <property type="component" value="Unassembled WGS sequence"/>
</dbReference>
<dbReference type="SUPFAM" id="SSF54001">
    <property type="entry name" value="Cysteine proteinases"/>
    <property type="match status" value="1"/>
</dbReference>
<evidence type="ECO:0000259" key="1">
    <source>
        <dbReference type="SMART" id="SM00460"/>
    </source>
</evidence>
<organism evidence="2 3">
    <name type="scientific">Rikenella microfusus</name>
    <dbReference type="NCBI Taxonomy" id="28139"/>
    <lineage>
        <taxon>Bacteria</taxon>
        <taxon>Pseudomonadati</taxon>
        <taxon>Bacteroidota</taxon>
        <taxon>Bacteroidia</taxon>
        <taxon>Bacteroidales</taxon>
        <taxon>Rikenellaceae</taxon>
        <taxon>Rikenella</taxon>
    </lineage>
</organism>
<keyword evidence="3" id="KW-1185">Reference proteome</keyword>
<reference evidence="2 3" key="1">
    <citation type="submission" date="2018-06" db="EMBL/GenBank/DDBJ databases">
        <authorList>
            <consortium name="Pathogen Informatics"/>
            <person name="Doyle S."/>
        </authorList>
    </citation>
    <scope>NUCLEOTIDE SEQUENCE [LARGE SCALE GENOMIC DNA]</scope>
    <source>
        <strain evidence="2 3">NCTC11190</strain>
    </source>
</reference>
<dbReference type="PROSITE" id="PS51257">
    <property type="entry name" value="PROKAR_LIPOPROTEIN"/>
    <property type="match status" value="1"/>
</dbReference>
<dbReference type="STRING" id="880526.GCA_000427365_01439"/>
<accession>A0A379MU97</accession>
<name>A0A379MU97_9BACT</name>
<protein>
    <submittedName>
        <fullName evidence="2">Alpha-L-fucosidase</fullName>
    </submittedName>
</protein>
<proteinExistence type="predicted"/>
<gene>
    <name evidence="2" type="ORF">NCTC11190_02381</name>
</gene>
<dbReference type="OrthoDB" id="9787782at2"/>
<dbReference type="Gene3D" id="2.60.40.1120">
    <property type="entry name" value="Carboxypeptidase-like, regulatory domain"/>
    <property type="match status" value="1"/>
</dbReference>
<dbReference type="InterPro" id="IPR038765">
    <property type="entry name" value="Papain-like_cys_pep_sf"/>
</dbReference>
<dbReference type="PANTHER" id="PTHR35532">
    <property type="entry name" value="SIMILAR TO POLYHYDROXYALKANOATE DEPOLYMERASE"/>
    <property type="match status" value="1"/>
</dbReference>
<dbReference type="InterPro" id="IPR002931">
    <property type="entry name" value="Transglutaminase-like"/>
</dbReference>
<feature type="domain" description="Transglutaminase-like" evidence="1">
    <location>
        <begin position="167"/>
        <end position="226"/>
    </location>
</feature>
<dbReference type="Pfam" id="PF01841">
    <property type="entry name" value="Transglut_core"/>
    <property type="match status" value="1"/>
</dbReference>